<accession>T1K443</accession>
<evidence type="ECO:0000313" key="1">
    <source>
        <dbReference type="EnsemblMetazoa" id="tetur05g01270.1"/>
    </source>
</evidence>
<proteinExistence type="predicted"/>
<organism evidence="1 2">
    <name type="scientific">Tetranychus urticae</name>
    <name type="common">Two-spotted spider mite</name>
    <dbReference type="NCBI Taxonomy" id="32264"/>
    <lineage>
        <taxon>Eukaryota</taxon>
        <taxon>Metazoa</taxon>
        <taxon>Ecdysozoa</taxon>
        <taxon>Arthropoda</taxon>
        <taxon>Chelicerata</taxon>
        <taxon>Arachnida</taxon>
        <taxon>Acari</taxon>
        <taxon>Acariformes</taxon>
        <taxon>Trombidiformes</taxon>
        <taxon>Prostigmata</taxon>
        <taxon>Eleutherengona</taxon>
        <taxon>Raphignathae</taxon>
        <taxon>Tetranychoidea</taxon>
        <taxon>Tetranychidae</taxon>
        <taxon>Tetranychus</taxon>
    </lineage>
</organism>
<dbReference type="EMBL" id="CAEY01001565">
    <property type="status" value="NOT_ANNOTATED_CDS"/>
    <property type="molecule type" value="Genomic_DNA"/>
</dbReference>
<sequence>MAVTNERTGQEERAGLLKTLLELYGRLMEVFCISGCWCMETSLELKILHITPENINCRYSQRLNSRPLYLAAGIILADN</sequence>
<protein>
    <submittedName>
        <fullName evidence="1">Uncharacterized protein</fullName>
    </submittedName>
</protein>
<dbReference type="AlphaFoldDB" id="T1K443"/>
<evidence type="ECO:0000313" key="2">
    <source>
        <dbReference type="Proteomes" id="UP000015104"/>
    </source>
</evidence>
<name>T1K443_TETUR</name>
<reference evidence="2" key="1">
    <citation type="submission" date="2011-08" db="EMBL/GenBank/DDBJ databases">
        <authorList>
            <person name="Rombauts S."/>
        </authorList>
    </citation>
    <scope>NUCLEOTIDE SEQUENCE</scope>
    <source>
        <strain evidence="2">London</strain>
    </source>
</reference>
<dbReference type="Proteomes" id="UP000015104">
    <property type="component" value="Unassembled WGS sequence"/>
</dbReference>
<keyword evidence="2" id="KW-1185">Reference proteome</keyword>
<dbReference type="HOGENOM" id="CLU_2609133_0_0_1"/>
<dbReference type="EnsemblMetazoa" id="tetur05g01270.1">
    <property type="protein sequence ID" value="tetur05g01270.1"/>
    <property type="gene ID" value="tetur05g01270"/>
</dbReference>
<reference evidence="1" key="2">
    <citation type="submission" date="2015-06" db="UniProtKB">
        <authorList>
            <consortium name="EnsemblMetazoa"/>
        </authorList>
    </citation>
    <scope>IDENTIFICATION</scope>
</reference>